<protein>
    <submittedName>
        <fullName evidence="1">Uncharacterized protein</fullName>
    </submittedName>
</protein>
<dbReference type="EMBL" id="QNRR01000009">
    <property type="protein sequence ID" value="RBP39724.1"/>
    <property type="molecule type" value="Genomic_DNA"/>
</dbReference>
<evidence type="ECO:0000313" key="1">
    <source>
        <dbReference type="EMBL" id="RBP39724.1"/>
    </source>
</evidence>
<dbReference type="AlphaFoldDB" id="A0A366HDN1"/>
<comment type="caution">
    <text evidence="1">The sequence shown here is derived from an EMBL/GenBank/DDBJ whole genome shotgun (WGS) entry which is preliminary data.</text>
</comment>
<organism evidence="1 2">
    <name type="scientific">Roseimicrobium gellanilyticum</name>
    <dbReference type="NCBI Taxonomy" id="748857"/>
    <lineage>
        <taxon>Bacteria</taxon>
        <taxon>Pseudomonadati</taxon>
        <taxon>Verrucomicrobiota</taxon>
        <taxon>Verrucomicrobiia</taxon>
        <taxon>Verrucomicrobiales</taxon>
        <taxon>Verrucomicrobiaceae</taxon>
        <taxon>Roseimicrobium</taxon>
    </lineage>
</organism>
<dbReference type="OrthoDB" id="186400at2"/>
<dbReference type="RefSeq" id="WP_113960615.1">
    <property type="nucleotide sequence ID" value="NZ_QNRR01000009.1"/>
</dbReference>
<dbReference type="Proteomes" id="UP000253426">
    <property type="component" value="Unassembled WGS sequence"/>
</dbReference>
<name>A0A366HDN1_9BACT</name>
<evidence type="ECO:0000313" key="2">
    <source>
        <dbReference type="Proteomes" id="UP000253426"/>
    </source>
</evidence>
<reference evidence="1 2" key="1">
    <citation type="submission" date="2018-06" db="EMBL/GenBank/DDBJ databases">
        <title>Genomic Encyclopedia of Type Strains, Phase IV (KMG-IV): sequencing the most valuable type-strain genomes for metagenomic binning, comparative biology and taxonomic classification.</title>
        <authorList>
            <person name="Goeker M."/>
        </authorList>
    </citation>
    <scope>NUCLEOTIDE SEQUENCE [LARGE SCALE GENOMIC DNA]</scope>
    <source>
        <strain evidence="1 2">DSM 25532</strain>
    </source>
</reference>
<gene>
    <name evidence="1" type="ORF">DES53_109151</name>
</gene>
<sequence length="287" mass="31602">MALFLADSHFPPDLEPLLRSASAAPTEMSKAQTNVFRSLGHKLERFLAARALVHQRILQDETFAPLKPWLGKDGGIPASLKEDGTFLSAYSLSGTDIRLAALMLPPDLATKALALWRQTDPEAPKVLPALLDPPQDAAAPLWLALLRLRPLRSVWESMLRRDHFETLLQVLPDAWLLDPTPLPPGAVIPRLELASWENLPYVQREGRRFAIASPESWDGAQELGSHGTLQTALTNSATAPQTLMALPAAPDSWIIAVYEKKANRVDARGFLSLRRSPEGAWQAAKVR</sequence>
<proteinExistence type="predicted"/>
<accession>A0A366HDN1</accession>
<keyword evidence="2" id="KW-1185">Reference proteome</keyword>